<comment type="caution">
    <text evidence="2">The sequence shown here is derived from an EMBL/GenBank/DDBJ whole genome shotgun (WGS) entry which is preliminary data.</text>
</comment>
<proteinExistence type="predicted"/>
<accession>A0ABQ9XZI8</accession>
<feature type="region of interest" description="Disordered" evidence="1">
    <location>
        <begin position="149"/>
        <end position="173"/>
    </location>
</feature>
<keyword evidence="3" id="KW-1185">Reference proteome</keyword>
<evidence type="ECO:0000313" key="3">
    <source>
        <dbReference type="Proteomes" id="UP001281761"/>
    </source>
</evidence>
<protein>
    <submittedName>
        <fullName evidence="2">Uncharacterized protein</fullName>
    </submittedName>
</protein>
<sequence length="365" mass="39575">MIGKDRKISSPNSWPFSITAPSPPHFPTPLCLSLTTHTLPLPSASPLTTVDVARAYGKGIEAIKNQRTSRTVSDLFWTTHTSPSLDDRHTLLLLRCHSRTAPRAPTARKWKLSMLTIGSEGGTEAGEAMRWKRCWPCIAPSSERSLCTPALPHTDRSSAAPSTALDSRRKGFEDETIGEGSLRRERVAEEVEVGGWWRVGCVFEKEGEKSELDDSPPAHLSACVRCERRRSVSLCVALADDTAPARSLSPHSLPKPSSAALEGRTSLLLGELKERSTSEHCGVQTDRQNIDTADLATCYASPQSLASCATHITSSPSLTARMDGCCQATERTAVDTVVPVESTADEQNQPQTMTVLLRMIEIGGC</sequence>
<organism evidence="2 3">
    <name type="scientific">Blattamonas nauphoetae</name>
    <dbReference type="NCBI Taxonomy" id="2049346"/>
    <lineage>
        <taxon>Eukaryota</taxon>
        <taxon>Metamonada</taxon>
        <taxon>Preaxostyla</taxon>
        <taxon>Oxymonadida</taxon>
        <taxon>Blattamonas</taxon>
    </lineage>
</organism>
<dbReference type="Proteomes" id="UP001281761">
    <property type="component" value="Unassembled WGS sequence"/>
</dbReference>
<reference evidence="2 3" key="1">
    <citation type="journal article" date="2022" name="bioRxiv">
        <title>Genomics of Preaxostyla Flagellates Illuminates Evolutionary Transitions and the Path Towards Mitochondrial Loss.</title>
        <authorList>
            <person name="Novak L.V.F."/>
            <person name="Treitli S.C."/>
            <person name="Pyrih J."/>
            <person name="Halakuc P."/>
            <person name="Pipaliya S.V."/>
            <person name="Vacek V."/>
            <person name="Brzon O."/>
            <person name="Soukal P."/>
            <person name="Eme L."/>
            <person name="Dacks J.B."/>
            <person name="Karnkowska A."/>
            <person name="Elias M."/>
            <person name="Hampl V."/>
        </authorList>
    </citation>
    <scope>NUCLEOTIDE SEQUENCE [LARGE SCALE GENOMIC DNA]</scope>
    <source>
        <strain evidence="2">NAU3</strain>
        <tissue evidence="2">Gut</tissue>
    </source>
</reference>
<name>A0ABQ9XZI8_9EUKA</name>
<evidence type="ECO:0000256" key="1">
    <source>
        <dbReference type="SAM" id="MobiDB-lite"/>
    </source>
</evidence>
<dbReference type="EMBL" id="JARBJD010000050">
    <property type="protein sequence ID" value="KAK2956927.1"/>
    <property type="molecule type" value="Genomic_DNA"/>
</dbReference>
<gene>
    <name evidence="2" type="ORF">BLNAU_8002</name>
</gene>
<evidence type="ECO:0000313" key="2">
    <source>
        <dbReference type="EMBL" id="KAK2956927.1"/>
    </source>
</evidence>